<sequence>MFQNSHDYSNGSRRHFLAQSAFGVSSLALATLLKEDQLLGAPEKPALEEITYDLKPKKTSHPARAKSMISIFCGGGPSHLDLFDRKPTLDEYAGKRFPGDGIKYDNAGQATSIIMPSPDTFQKCGESGMEINTALLPHFGEIVDDVTLIRSMQLPNIRNHVAGMRAMTTGRGREGWPSLGSWVTYGLGAETQDLPAFVAITIPRNPVGSPYWDSRQLPSLYQGTVVSKSEPRIANLNPISQLRGKPQSNQLDLLKELNQIHLDRHPGEDDLSARIASYELAARMQTAATEALDLTKETQATHQMYGADDPVTKEFADACMLARRFVERGVRFVQIWNYAWDMHENIFAALEARCKTCDKPCAALVTDLKQRGLLDSTMVQWGGEMGRLPVVQDRGAGKKPGRDHNTEGFSIWMAGGGVKEGHIHGATDDFGHRAVEDVVTQHDFHATLLHQFGLKADELHFEHNAQPVALVEPGQGKVAEGILK</sequence>
<proteinExistence type="predicted"/>
<evidence type="ECO:0000313" key="2">
    <source>
        <dbReference type="Proteomes" id="UP000263642"/>
    </source>
</evidence>
<dbReference type="AlphaFoldDB" id="A0A3D3R4K7"/>
<dbReference type="Proteomes" id="UP000263642">
    <property type="component" value="Unassembled WGS sequence"/>
</dbReference>
<dbReference type="InterPro" id="IPR010869">
    <property type="entry name" value="DUF1501"/>
</dbReference>
<dbReference type="Pfam" id="PF07394">
    <property type="entry name" value="DUF1501"/>
    <property type="match status" value="1"/>
</dbReference>
<dbReference type="PANTHER" id="PTHR43737:SF1">
    <property type="entry name" value="DUF1501 DOMAIN-CONTAINING PROTEIN"/>
    <property type="match status" value="1"/>
</dbReference>
<dbReference type="EMBL" id="DQAY01000048">
    <property type="protein sequence ID" value="HCO22947.1"/>
    <property type="molecule type" value="Genomic_DNA"/>
</dbReference>
<dbReference type="PANTHER" id="PTHR43737">
    <property type="entry name" value="BLL7424 PROTEIN"/>
    <property type="match status" value="1"/>
</dbReference>
<reference evidence="1 2" key="1">
    <citation type="journal article" date="2018" name="Nat. Biotechnol.">
        <title>A standardized bacterial taxonomy based on genome phylogeny substantially revises the tree of life.</title>
        <authorList>
            <person name="Parks D.H."/>
            <person name="Chuvochina M."/>
            <person name="Waite D.W."/>
            <person name="Rinke C."/>
            <person name="Skarshewski A."/>
            <person name="Chaumeil P.A."/>
            <person name="Hugenholtz P."/>
        </authorList>
    </citation>
    <scope>NUCLEOTIDE SEQUENCE [LARGE SCALE GENOMIC DNA]</scope>
    <source>
        <strain evidence="1">UBA9375</strain>
    </source>
</reference>
<accession>A0A3D3R4K7</accession>
<protein>
    <submittedName>
        <fullName evidence="1">DUF1501 domain-containing protein</fullName>
    </submittedName>
</protein>
<organism evidence="1 2">
    <name type="scientific">Gimesia maris</name>
    <dbReference type="NCBI Taxonomy" id="122"/>
    <lineage>
        <taxon>Bacteria</taxon>
        <taxon>Pseudomonadati</taxon>
        <taxon>Planctomycetota</taxon>
        <taxon>Planctomycetia</taxon>
        <taxon>Planctomycetales</taxon>
        <taxon>Planctomycetaceae</taxon>
        <taxon>Gimesia</taxon>
    </lineage>
</organism>
<dbReference type="InterPro" id="IPR017850">
    <property type="entry name" value="Alkaline_phosphatase_core_sf"/>
</dbReference>
<evidence type="ECO:0000313" key="1">
    <source>
        <dbReference type="EMBL" id="HCO22947.1"/>
    </source>
</evidence>
<gene>
    <name evidence="1" type="ORF">DIT97_07775</name>
</gene>
<comment type="caution">
    <text evidence="1">The sequence shown here is derived from an EMBL/GenBank/DDBJ whole genome shotgun (WGS) entry which is preliminary data.</text>
</comment>
<dbReference type="SUPFAM" id="SSF53649">
    <property type="entry name" value="Alkaline phosphatase-like"/>
    <property type="match status" value="1"/>
</dbReference>
<name>A0A3D3R4K7_9PLAN</name>